<name>A0ACC3YJV6_COLTU</name>
<dbReference type="Proteomes" id="UP000805649">
    <property type="component" value="Unassembled WGS sequence"/>
</dbReference>
<sequence length="360" mass="40540">MPADDFQIIYKRASALGVEIPGATYPDACKKSAESDEHSDAANDDGTAEQFLTEMILVHTPNVRTIDYRVRNRTTIFGTLCSASNGMKRKPLFPKLIDFRMENLGSAQRVKPLAEWAPSLDSLWLETAQGPVAGLQFNTVRVLLLTKAQFNDAEMKELIRGFPNVKKFWFTWSINERIPTPSDYNQLLCSPQGVVDALQPLKAQLTELTLRFDDWQGFFCSHIRTEGPVNVVESFKDFEALQRLDIDGATLYDQTRNANESYDAHIARPLDGILPGSLKSLNLMDLRRGPVDDDLLTFASCAGNCCPELQRIDYQRSFRKGGMYRIPPAELSELKNEFGANGVIFESHNDTSHKPVSWRK</sequence>
<keyword evidence="2" id="KW-1185">Reference proteome</keyword>
<evidence type="ECO:0000313" key="2">
    <source>
        <dbReference type="Proteomes" id="UP000805649"/>
    </source>
</evidence>
<evidence type="ECO:0000313" key="1">
    <source>
        <dbReference type="EMBL" id="KAL0932176.1"/>
    </source>
</evidence>
<organism evidence="1 2">
    <name type="scientific">Colletotrichum truncatum</name>
    <name type="common">Anthracnose fungus</name>
    <name type="synonym">Colletotrichum capsici</name>
    <dbReference type="NCBI Taxonomy" id="5467"/>
    <lineage>
        <taxon>Eukaryota</taxon>
        <taxon>Fungi</taxon>
        <taxon>Dikarya</taxon>
        <taxon>Ascomycota</taxon>
        <taxon>Pezizomycotina</taxon>
        <taxon>Sordariomycetes</taxon>
        <taxon>Hypocreomycetidae</taxon>
        <taxon>Glomerellales</taxon>
        <taxon>Glomerellaceae</taxon>
        <taxon>Colletotrichum</taxon>
        <taxon>Colletotrichum truncatum species complex</taxon>
    </lineage>
</organism>
<accession>A0ACC3YJV6</accession>
<comment type="caution">
    <text evidence="1">The sequence shown here is derived from an EMBL/GenBank/DDBJ whole genome shotgun (WGS) entry which is preliminary data.</text>
</comment>
<dbReference type="EMBL" id="VUJX02000009">
    <property type="protein sequence ID" value="KAL0932176.1"/>
    <property type="molecule type" value="Genomic_DNA"/>
</dbReference>
<proteinExistence type="predicted"/>
<protein>
    <submittedName>
        <fullName evidence="1">F-box domain protein</fullName>
    </submittedName>
</protein>
<gene>
    <name evidence="1" type="ORF">CTRU02_213129</name>
</gene>
<reference evidence="1 2" key="1">
    <citation type="journal article" date="2020" name="Phytopathology">
        <title>Genome Sequence Resources of Colletotrichum truncatum, C. plurivorum, C. musicola, and C. sojae: Four Species Pathogenic to Soybean (Glycine max).</title>
        <authorList>
            <person name="Rogerio F."/>
            <person name="Boufleur T.R."/>
            <person name="Ciampi-Guillardi M."/>
            <person name="Sukno S.A."/>
            <person name="Thon M.R."/>
            <person name="Massola Junior N.S."/>
            <person name="Baroncelli R."/>
        </authorList>
    </citation>
    <scope>NUCLEOTIDE SEQUENCE [LARGE SCALE GENOMIC DNA]</scope>
    <source>
        <strain evidence="1 2">CMES1059</strain>
    </source>
</reference>